<dbReference type="EMBL" id="MU003916">
    <property type="protein sequence ID" value="KAF2715950.1"/>
    <property type="molecule type" value="Genomic_DNA"/>
</dbReference>
<feature type="region of interest" description="Disordered" evidence="1">
    <location>
        <begin position="202"/>
        <end position="289"/>
    </location>
</feature>
<feature type="compositionally biased region" description="Basic and acidic residues" evidence="1">
    <location>
        <begin position="237"/>
        <end position="248"/>
    </location>
</feature>
<keyword evidence="3" id="KW-1185">Reference proteome</keyword>
<dbReference type="Proteomes" id="UP000799441">
    <property type="component" value="Unassembled WGS sequence"/>
</dbReference>
<comment type="caution">
    <text evidence="2">The sequence shown here is derived from an EMBL/GenBank/DDBJ whole genome shotgun (WGS) entry which is preliminary data.</text>
</comment>
<feature type="compositionally biased region" description="Basic and acidic residues" evidence="1">
    <location>
        <begin position="266"/>
        <end position="280"/>
    </location>
</feature>
<evidence type="ECO:0000313" key="3">
    <source>
        <dbReference type="Proteomes" id="UP000799441"/>
    </source>
</evidence>
<name>A0A9P4UKH9_9PEZI</name>
<gene>
    <name evidence="2" type="ORF">K431DRAFT_316885</name>
</gene>
<feature type="compositionally biased region" description="Basic and acidic residues" evidence="1">
    <location>
        <begin position="63"/>
        <end position="77"/>
    </location>
</feature>
<feature type="region of interest" description="Disordered" evidence="1">
    <location>
        <begin position="141"/>
        <end position="166"/>
    </location>
</feature>
<accession>A0A9P4UKH9</accession>
<organism evidence="2 3">
    <name type="scientific">Polychaeton citri CBS 116435</name>
    <dbReference type="NCBI Taxonomy" id="1314669"/>
    <lineage>
        <taxon>Eukaryota</taxon>
        <taxon>Fungi</taxon>
        <taxon>Dikarya</taxon>
        <taxon>Ascomycota</taxon>
        <taxon>Pezizomycotina</taxon>
        <taxon>Dothideomycetes</taxon>
        <taxon>Dothideomycetidae</taxon>
        <taxon>Capnodiales</taxon>
        <taxon>Capnodiaceae</taxon>
        <taxon>Polychaeton</taxon>
    </lineage>
</organism>
<reference evidence="2" key="1">
    <citation type="journal article" date="2020" name="Stud. Mycol.">
        <title>101 Dothideomycetes genomes: a test case for predicting lifestyles and emergence of pathogens.</title>
        <authorList>
            <person name="Haridas S."/>
            <person name="Albert R."/>
            <person name="Binder M."/>
            <person name="Bloem J."/>
            <person name="Labutti K."/>
            <person name="Salamov A."/>
            <person name="Andreopoulos B."/>
            <person name="Baker S."/>
            <person name="Barry K."/>
            <person name="Bills G."/>
            <person name="Bluhm B."/>
            <person name="Cannon C."/>
            <person name="Castanera R."/>
            <person name="Culley D."/>
            <person name="Daum C."/>
            <person name="Ezra D."/>
            <person name="Gonzalez J."/>
            <person name="Henrissat B."/>
            <person name="Kuo A."/>
            <person name="Liang C."/>
            <person name="Lipzen A."/>
            <person name="Lutzoni F."/>
            <person name="Magnuson J."/>
            <person name="Mondo S."/>
            <person name="Nolan M."/>
            <person name="Ohm R."/>
            <person name="Pangilinan J."/>
            <person name="Park H.-J."/>
            <person name="Ramirez L."/>
            <person name="Alfaro M."/>
            <person name="Sun H."/>
            <person name="Tritt A."/>
            <person name="Yoshinaga Y."/>
            <person name="Zwiers L.-H."/>
            <person name="Turgeon B."/>
            <person name="Goodwin S."/>
            <person name="Spatafora J."/>
            <person name="Crous P."/>
            <person name="Grigoriev I."/>
        </authorList>
    </citation>
    <scope>NUCLEOTIDE SEQUENCE</scope>
    <source>
        <strain evidence="2">CBS 116435</strain>
    </source>
</reference>
<protein>
    <submittedName>
        <fullName evidence="2">Uncharacterized protein</fullName>
    </submittedName>
</protein>
<feature type="region of interest" description="Disordered" evidence="1">
    <location>
        <begin position="55"/>
        <end position="77"/>
    </location>
</feature>
<feature type="compositionally biased region" description="Basic and acidic residues" evidence="1">
    <location>
        <begin position="211"/>
        <end position="224"/>
    </location>
</feature>
<sequence length="289" mass="31962">MQSYIFTPIPPLDAPLSAPQSEEDRLRTIIESLKERRQQVHANIVAHAAQTIHAHKLSSHFQKPRETSSEDKSQSRSHLDLLLADADLSTPETTSNSNGDAPPLGLEQIHKAIETMDSYDAHFNKVLNSYTSALVKLTNGDAPHPIRKGQGSPHERPSAAPSSIQRRESGFAHIRDVAPHQTSSSIAPPTAPRALRTSSFADANHWSPPLDPHRTSVAARRDGSLETPGRLQQLQEQPRHTRPDEVSRRQTSTKDGPSGGEEPNDSIDHRLGHYVDASRDPRRRGRLQI</sequence>
<evidence type="ECO:0000256" key="1">
    <source>
        <dbReference type="SAM" id="MobiDB-lite"/>
    </source>
</evidence>
<evidence type="ECO:0000313" key="2">
    <source>
        <dbReference type="EMBL" id="KAF2715950.1"/>
    </source>
</evidence>
<dbReference type="AlphaFoldDB" id="A0A9P4UKH9"/>
<feature type="region of interest" description="Disordered" evidence="1">
    <location>
        <begin position="1"/>
        <end position="21"/>
    </location>
</feature>
<proteinExistence type="predicted"/>